<comment type="caution">
    <text evidence="3">The sequence shown here is derived from an EMBL/GenBank/DDBJ whole genome shotgun (WGS) entry which is preliminary data.</text>
</comment>
<evidence type="ECO:0000313" key="6">
    <source>
        <dbReference type="Proteomes" id="UP000235114"/>
    </source>
</evidence>
<name>A0A2N5GHQ1_9BACI</name>
<dbReference type="Proteomes" id="UP000234951">
    <property type="component" value="Unassembled WGS sequence"/>
</dbReference>
<evidence type="ECO:0000256" key="1">
    <source>
        <dbReference type="ARBA" id="ARBA00008950"/>
    </source>
</evidence>
<dbReference type="Proteomes" id="UP000235114">
    <property type="component" value="Unassembled WGS sequence"/>
</dbReference>
<gene>
    <name evidence="3" type="ORF">CU635_18580</name>
    <name evidence="4" type="ORF">CVD25_14655</name>
</gene>
<sequence length="96" mass="10587">MDNTNAEIFHATPESLGEVVYPWASLEELDKLHTNEKTNLVLFGHVHHAFTRQANGRTIVNAGSAGFSFDGDNRASYAIIDIDQTNLAVQFKKGVL</sequence>
<evidence type="ECO:0000259" key="2">
    <source>
        <dbReference type="Pfam" id="PF12850"/>
    </source>
</evidence>
<dbReference type="InterPro" id="IPR029052">
    <property type="entry name" value="Metallo-depent_PP-like"/>
</dbReference>
<dbReference type="Gene3D" id="3.60.21.10">
    <property type="match status" value="1"/>
</dbReference>
<dbReference type="OrthoDB" id="9813918at2"/>
<comment type="similarity">
    <text evidence="1">Belongs to the metallophosphoesterase superfamily. YfcE family.</text>
</comment>
<feature type="domain" description="Calcineurin-like phosphoesterase" evidence="2">
    <location>
        <begin position="26"/>
        <end position="84"/>
    </location>
</feature>
<organism evidence="3 5">
    <name type="scientific">Bacillus canaveralius</name>
    <dbReference type="NCBI Taxonomy" id="1403243"/>
    <lineage>
        <taxon>Bacteria</taxon>
        <taxon>Bacillati</taxon>
        <taxon>Bacillota</taxon>
        <taxon>Bacilli</taxon>
        <taxon>Bacillales</taxon>
        <taxon>Bacillaceae</taxon>
        <taxon>Bacillus</taxon>
    </lineage>
</organism>
<dbReference type="AlphaFoldDB" id="A0A2N5GHQ1"/>
<protein>
    <recommendedName>
        <fullName evidence="2">Calcineurin-like phosphoesterase domain-containing protein</fullName>
    </recommendedName>
</protein>
<accession>A0A2N5GHQ1</accession>
<keyword evidence="6" id="KW-1185">Reference proteome</keyword>
<evidence type="ECO:0000313" key="5">
    <source>
        <dbReference type="Proteomes" id="UP000234951"/>
    </source>
</evidence>
<reference evidence="4 6" key="2">
    <citation type="submission" date="2017-12" db="EMBL/GenBank/DDBJ databases">
        <title>Comparative Functional Genomics of Dry Heat Resistant strains isolated from the Viking Spacecraft.</title>
        <authorList>
            <person name="Seuylemezian A."/>
            <person name="Cooper K."/>
            <person name="Vaishampayan P."/>
        </authorList>
    </citation>
    <scope>NUCLEOTIDE SEQUENCE [LARGE SCALE GENOMIC DNA]</scope>
    <source>
        <strain evidence="4 6">ATCC 29669</strain>
    </source>
</reference>
<dbReference type="EMBL" id="PGVA01000054">
    <property type="protein sequence ID" value="PLR80322.1"/>
    <property type="molecule type" value="Genomic_DNA"/>
</dbReference>
<dbReference type="EMBL" id="PGVD01000038">
    <property type="protein sequence ID" value="PLR95459.1"/>
    <property type="molecule type" value="Genomic_DNA"/>
</dbReference>
<reference evidence="3 5" key="1">
    <citation type="submission" date="2017-11" db="EMBL/GenBank/DDBJ databases">
        <title>Comparitive Functional Genomics of Dry Heat Resistant strains isolated from the Viking Spacecraft.</title>
        <authorList>
            <person name="Seuylemezian A."/>
            <person name="Cooper K."/>
            <person name="Vaishampayan P."/>
        </authorList>
    </citation>
    <scope>NUCLEOTIDE SEQUENCE [LARGE SCALE GENOMIC DNA]</scope>
    <source>
        <strain evidence="3 5">M4.6</strain>
    </source>
</reference>
<dbReference type="SUPFAM" id="SSF56300">
    <property type="entry name" value="Metallo-dependent phosphatases"/>
    <property type="match status" value="1"/>
</dbReference>
<evidence type="ECO:0000313" key="4">
    <source>
        <dbReference type="EMBL" id="PLR95459.1"/>
    </source>
</evidence>
<proteinExistence type="inferred from homology"/>
<dbReference type="Pfam" id="PF12850">
    <property type="entry name" value="Metallophos_2"/>
    <property type="match status" value="1"/>
</dbReference>
<dbReference type="InterPro" id="IPR024654">
    <property type="entry name" value="Calcineurin-like_PHP_lpxH"/>
</dbReference>
<evidence type="ECO:0000313" key="3">
    <source>
        <dbReference type="EMBL" id="PLR80322.1"/>
    </source>
</evidence>